<name>A0A218XNL9_PUNGR</name>
<dbReference type="GeneID" id="116211824"/>
<dbReference type="GO" id="GO:0015297">
    <property type="term" value="F:antiporter activity"/>
    <property type="evidence" value="ECO:0007669"/>
    <property type="project" value="InterPro"/>
</dbReference>
<feature type="transmembrane region" description="Helical" evidence="7">
    <location>
        <begin position="70"/>
        <end position="95"/>
    </location>
</feature>
<feature type="transmembrane region" description="Helical" evidence="7">
    <location>
        <begin position="327"/>
        <end position="347"/>
    </location>
</feature>
<dbReference type="NCBIfam" id="TIGR00797">
    <property type="entry name" value="matE"/>
    <property type="match status" value="1"/>
</dbReference>
<sequence length="519" mass="56235">MGDPEKDSNMGMLEEKLLIKNISGINGDEEEAAKKEVGQVHGSAAAAGTTASHTSWRRCLRTFTEEVKRVGYLAGPMVAVTFSQYMMQVISIMIVGHLGKLALSSTAIAVSLSGVTGFSILLGMAGALETLSGQAYGAEQYHILGNQTRTAIFCLNLCCLPLSLLWLNVEKLLILAGQDPLISHGAGKFAKHLIPSLFAYATLQPLIRFFQMQSLVVPMLVSSIATLLFHIPVCWMLVYKSGLGNLGAALAINLSYWVNVIFFALYIKFSPVCTKTWGHISMEMFNGVGEFFRFAVPSAMMVCLEWWSYELLVLLSGLLPNPQLETSVLSVCLSTIGTLYTIPYGLGAAGSTRVSNEIGAGNPRAAQVAVYATVFLTIAETSIVSTSLFFGRRAFGYIFSDDKEVVDYVTRMAPLVCLSVILDSVQGALSGIARGCGWQHIGAFVNLGAFYLCGIPIAVVLAFWVKIRGMGLWIGIQSGAFVQNLLLAIITSRINWERQASKARERIFEGSYSTDSGLF</sequence>
<comment type="caution">
    <text evidence="7">Lacks conserved residue(s) required for the propagation of feature annotation.</text>
</comment>
<keyword evidence="6 7" id="KW-0472">Membrane</keyword>
<reference evidence="9" key="1">
    <citation type="journal article" date="2017" name="Plant J.">
        <title>The pomegranate (Punica granatum L.) genome and the genomics of punicalagin biosynthesis.</title>
        <authorList>
            <person name="Qin G."/>
            <person name="Xu C."/>
            <person name="Ming R."/>
            <person name="Tang H."/>
            <person name="Guyot R."/>
            <person name="Kramer E.M."/>
            <person name="Hu Y."/>
            <person name="Yi X."/>
            <person name="Qi Y."/>
            <person name="Xu X."/>
            <person name="Gao Z."/>
            <person name="Pan H."/>
            <person name="Jian J."/>
            <person name="Tian Y."/>
            <person name="Yue Z."/>
            <person name="Xu Y."/>
        </authorList>
    </citation>
    <scope>NUCLEOTIDE SEQUENCE [LARGE SCALE GENOMIC DNA]</scope>
    <source>
        <strain evidence="9">cv. Dabenzi</strain>
    </source>
</reference>
<dbReference type="InterPro" id="IPR002528">
    <property type="entry name" value="MATE_fam"/>
</dbReference>
<dbReference type="GO" id="GO:0016020">
    <property type="term" value="C:membrane"/>
    <property type="evidence" value="ECO:0007669"/>
    <property type="project" value="UniProtKB-SubCell"/>
</dbReference>
<dbReference type="OrthoDB" id="2126698at2759"/>
<evidence type="ECO:0000313" key="9">
    <source>
        <dbReference type="Proteomes" id="UP000197138"/>
    </source>
</evidence>
<dbReference type="CDD" id="cd13132">
    <property type="entry name" value="MATE_eukaryotic"/>
    <property type="match status" value="1"/>
</dbReference>
<evidence type="ECO:0000256" key="3">
    <source>
        <dbReference type="ARBA" id="ARBA00022448"/>
    </source>
</evidence>
<protein>
    <recommendedName>
        <fullName evidence="7">Protein DETOXIFICATION</fullName>
    </recommendedName>
    <alternativeName>
        <fullName evidence="7">Multidrug and toxic compound extrusion protein</fullName>
    </alternativeName>
</protein>
<reference evidence="11" key="4">
    <citation type="submission" date="2025-04" db="UniProtKB">
        <authorList>
            <consortium name="RefSeq"/>
        </authorList>
    </citation>
    <scope>IDENTIFICATION</scope>
    <source>
        <tissue evidence="11">Leaf</tissue>
    </source>
</reference>
<feature type="transmembrane region" description="Helical" evidence="7">
    <location>
        <begin position="444"/>
        <end position="465"/>
    </location>
</feature>
<feature type="transmembrane region" description="Helical" evidence="7">
    <location>
        <begin position="149"/>
        <end position="169"/>
    </location>
</feature>
<organism evidence="8 9">
    <name type="scientific">Punica granatum</name>
    <name type="common">Pomegranate</name>
    <dbReference type="NCBI Taxonomy" id="22663"/>
    <lineage>
        <taxon>Eukaryota</taxon>
        <taxon>Viridiplantae</taxon>
        <taxon>Streptophyta</taxon>
        <taxon>Embryophyta</taxon>
        <taxon>Tracheophyta</taxon>
        <taxon>Spermatophyta</taxon>
        <taxon>Magnoliopsida</taxon>
        <taxon>eudicotyledons</taxon>
        <taxon>Gunneridae</taxon>
        <taxon>Pentapetalae</taxon>
        <taxon>rosids</taxon>
        <taxon>malvids</taxon>
        <taxon>Myrtales</taxon>
        <taxon>Lythraceae</taxon>
        <taxon>Punica</taxon>
    </lineage>
</organism>
<keyword evidence="3" id="KW-0813">Transport</keyword>
<feature type="transmembrane region" description="Helical" evidence="7">
    <location>
        <begin position="245"/>
        <end position="267"/>
    </location>
</feature>
<feature type="transmembrane region" description="Helical" evidence="7">
    <location>
        <begin position="219"/>
        <end position="239"/>
    </location>
</feature>
<accession>A0A218XNL9</accession>
<dbReference type="Proteomes" id="UP000197138">
    <property type="component" value="Unassembled WGS sequence"/>
</dbReference>
<comment type="similarity">
    <text evidence="2 7">Belongs to the multi antimicrobial extrusion (MATE) (TC 2.A.66.1) family.</text>
</comment>
<comment type="subcellular location">
    <subcellularLocation>
        <location evidence="1">Membrane</location>
        <topology evidence="1">Multi-pass membrane protein</topology>
    </subcellularLocation>
</comment>
<evidence type="ECO:0000256" key="2">
    <source>
        <dbReference type="ARBA" id="ARBA00010199"/>
    </source>
</evidence>
<dbReference type="EMBL" id="MTKT01001090">
    <property type="protein sequence ID" value="OWM86269.1"/>
    <property type="molecule type" value="Genomic_DNA"/>
</dbReference>
<evidence type="ECO:0000313" key="8">
    <source>
        <dbReference type="EMBL" id="OWM86269.1"/>
    </source>
</evidence>
<dbReference type="Proteomes" id="UP000515151">
    <property type="component" value="Chromosome 6"/>
</dbReference>
<dbReference type="RefSeq" id="XP_031402212.1">
    <property type="nucleotide sequence ID" value="XM_031546352.1"/>
</dbReference>
<dbReference type="Pfam" id="PF01554">
    <property type="entry name" value="MatE"/>
    <property type="match status" value="2"/>
</dbReference>
<keyword evidence="4 7" id="KW-0812">Transmembrane</keyword>
<evidence type="ECO:0000256" key="1">
    <source>
        <dbReference type="ARBA" id="ARBA00004141"/>
    </source>
</evidence>
<dbReference type="GO" id="GO:0042910">
    <property type="term" value="F:xenobiotic transmembrane transporter activity"/>
    <property type="evidence" value="ECO:0007669"/>
    <property type="project" value="InterPro"/>
</dbReference>
<feature type="transmembrane region" description="Helical" evidence="7">
    <location>
        <begin position="368"/>
        <end position="391"/>
    </location>
</feature>
<keyword evidence="5 7" id="KW-1133">Transmembrane helix</keyword>
<evidence type="ECO:0000313" key="10">
    <source>
        <dbReference type="Proteomes" id="UP000515151"/>
    </source>
</evidence>
<evidence type="ECO:0000313" key="11">
    <source>
        <dbReference type="RefSeq" id="XP_031402212.1"/>
    </source>
</evidence>
<evidence type="ECO:0000256" key="7">
    <source>
        <dbReference type="RuleBase" id="RU004914"/>
    </source>
</evidence>
<keyword evidence="10" id="KW-1185">Reference proteome</keyword>
<reference evidence="8" key="2">
    <citation type="submission" date="2017-06" db="EMBL/GenBank/DDBJ databases">
        <title>The pomegranate genome and the genomics of punicalagin biosynthesis.</title>
        <authorList>
            <person name="Xu C."/>
        </authorList>
    </citation>
    <scope>NUCLEOTIDE SEQUENCE [LARGE SCALE GENOMIC DNA]</scope>
    <source>
        <tissue evidence="8">Fresh leaf</tissue>
    </source>
</reference>
<reference evidence="10" key="3">
    <citation type="journal article" date="2020" name="Plant Biotechnol. J.">
        <title>The pomegranate (Punica granatum L.) draft genome dissects genetic divergence between soft- and hard-seeded cultivars.</title>
        <authorList>
            <person name="Luo X."/>
            <person name="Li H."/>
            <person name="Wu Z."/>
            <person name="Yao W."/>
            <person name="Zhao P."/>
            <person name="Cao D."/>
            <person name="Yu H."/>
            <person name="Li K."/>
            <person name="Poudel K."/>
            <person name="Zhao D."/>
            <person name="Zhang F."/>
            <person name="Xia X."/>
            <person name="Chen L."/>
            <person name="Wang Q."/>
            <person name="Jing D."/>
            <person name="Cao S."/>
        </authorList>
    </citation>
    <scope>NUCLEOTIDE SEQUENCE [LARGE SCALE GENOMIC DNA]</scope>
</reference>
<evidence type="ECO:0000256" key="6">
    <source>
        <dbReference type="ARBA" id="ARBA00023136"/>
    </source>
</evidence>
<dbReference type="GO" id="GO:1990961">
    <property type="term" value="P:xenobiotic detoxification by transmembrane export across the plasma membrane"/>
    <property type="evidence" value="ECO:0007669"/>
    <property type="project" value="InterPro"/>
</dbReference>
<dbReference type="AlphaFoldDB" id="A0A218XNL9"/>
<dbReference type="InterPro" id="IPR045069">
    <property type="entry name" value="MATE_euk"/>
</dbReference>
<proteinExistence type="inferred from homology"/>
<gene>
    <name evidence="11" type="primary">LOC116211824</name>
    <name evidence="8" type="ORF">CDL15_Pgr011093</name>
</gene>
<evidence type="ECO:0000256" key="4">
    <source>
        <dbReference type="ARBA" id="ARBA00022692"/>
    </source>
</evidence>
<dbReference type="PANTHER" id="PTHR11206">
    <property type="entry name" value="MULTIDRUG RESISTANCE PROTEIN"/>
    <property type="match status" value="1"/>
</dbReference>
<feature type="transmembrane region" description="Helical" evidence="7">
    <location>
        <begin position="471"/>
        <end position="496"/>
    </location>
</feature>
<feature type="transmembrane region" description="Helical" evidence="7">
    <location>
        <begin position="107"/>
        <end position="128"/>
    </location>
</feature>
<evidence type="ECO:0000256" key="5">
    <source>
        <dbReference type="ARBA" id="ARBA00022989"/>
    </source>
</evidence>